<dbReference type="PROSITE" id="PS50893">
    <property type="entry name" value="ABC_TRANSPORTER_2"/>
    <property type="match status" value="1"/>
</dbReference>
<evidence type="ECO:0000313" key="5">
    <source>
        <dbReference type="EMBL" id="PXV91647.1"/>
    </source>
</evidence>
<dbReference type="EMBL" id="QICS01000003">
    <property type="protein sequence ID" value="PXV91647.1"/>
    <property type="molecule type" value="Genomic_DNA"/>
</dbReference>
<dbReference type="PANTHER" id="PTHR42711:SF13">
    <property type="entry name" value="ABC TRANSPORTER, ATP-BINDING PROTEIN"/>
    <property type="match status" value="1"/>
</dbReference>
<dbReference type="AlphaFoldDB" id="A0A318ESV2"/>
<dbReference type="RefSeq" id="WP_110290798.1">
    <property type="nucleotide sequence ID" value="NZ_QICS01000003.1"/>
</dbReference>
<evidence type="ECO:0000259" key="4">
    <source>
        <dbReference type="PROSITE" id="PS50893"/>
    </source>
</evidence>
<proteinExistence type="predicted"/>
<sequence>MSYIVDFDDVHKSFGTNLVLNGLNFHVQQGEILALLGHNGAGKTTILRIILGLLEINSGHVKVFGSNPISKREWNRKQIGVLSEDTGLYESLTVLDNLYFFADLYQCSTVEYKKRIVDLLSMFQLYDKKDTRIKEFSSGMKKKVALIRTLFHNPKLVLMDEPVNALDPINIQLLHDEMNSMREKYGTTFIISTHNLDEVVKISDSIVIIKNGRSVREQSIHLDGSLNMLETQFSLLNLSEGDKNKVKEILDGFHLGWNLKEEKLSVKNANDYMISELVLALSKNHIRICEIRKDQFNLESLYVQIEEENIDYEFDN</sequence>
<keyword evidence="2" id="KW-0547">Nucleotide-binding</keyword>
<dbReference type="PROSITE" id="PS00211">
    <property type="entry name" value="ABC_TRANSPORTER_1"/>
    <property type="match status" value="1"/>
</dbReference>
<name>A0A318ESV2_9FIRM</name>
<evidence type="ECO:0000256" key="2">
    <source>
        <dbReference type="ARBA" id="ARBA00022741"/>
    </source>
</evidence>
<dbReference type="GO" id="GO:0005524">
    <property type="term" value="F:ATP binding"/>
    <property type="evidence" value="ECO:0007669"/>
    <property type="project" value="UniProtKB-KW"/>
</dbReference>
<dbReference type="SUPFAM" id="SSF52540">
    <property type="entry name" value="P-loop containing nucleoside triphosphate hydrolases"/>
    <property type="match status" value="1"/>
</dbReference>
<dbReference type="Gene3D" id="3.40.50.300">
    <property type="entry name" value="P-loop containing nucleotide triphosphate hydrolases"/>
    <property type="match status" value="1"/>
</dbReference>
<comment type="caution">
    <text evidence="5">The sequence shown here is derived from an EMBL/GenBank/DDBJ whole genome shotgun (WGS) entry which is preliminary data.</text>
</comment>
<reference evidence="5 6" key="1">
    <citation type="submission" date="2018-05" db="EMBL/GenBank/DDBJ databases">
        <title>Genomic Encyclopedia of Type Strains, Phase IV (KMG-IV): sequencing the most valuable type-strain genomes for metagenomic binning, comparative biology and taxonomic classification.</title>
        <authorList>
            <person name="Goeker M."/>
        </authorList>
    </citation>
    <scope>NUCLEOTIDE SEQUENCE [LARGE SCALE GENOMIC DNA]</scope>
    <source>
        <strain evidence="5 6">DSM 28816</strain>
    </source>
</reference>
<protein>
    <submittedName>
        <fullName evidence="5">ABC-2 type transport system ATP-binding protein</fullName>
    </submittedName>
</protein>
<gene>
    <name evidence="5" type="ORF">C8E03_103205</name>
</gene>
<dbReference type="PANTHER" id="PTHR42711">
    <property type="entry name" value="ABC TRANSPORTER ATP-BINDING PROTEIN"/>
    <property type="match status" value="1"/>
</dbReference>
<dbReference type="SMART" id="SM00382">
    <property type="entry name" value="AAA"/>
    <property type="match status" value="1"/>
</dbReference>
<organism evidence="5 6">
    <name type="scientific">Lachnotalea glycerini</name>
    <dbReference type="NCBI Taxonomy" id="1763509"/>
    <lineage>
        <taxon>Bacteria</taxon>
        <taxon>Bacillati</taxon>
        <taxon>Bacillota</taxon>
        <taxon>Clostridia</taxon>
        <taxon>Lachnospirales</taxon>
        <taxon>Lachnospiraceae</taxon>
        <taxon>Lachnotalea</taxon>
    </lineage>
</organism>
<dbReference type="Proteomes" id="UP000247523">
    <property type="component" value="Unassembled WGS sequence"/>
</dbReference>
<dbReference type="InterPro" id="IPR017871">
    <property type="entry name" value="ABC_transporter-like_CS"/>
</dbReference>
<dbReference type="GO" id="GO:0016887">
    <property type="term" value="F:ATP hydrolysis activity"/>
    <property type="evidence" value="ECO:0007669"/>
    <property type="project" value="InterPro"/>
</dbReference>
<keyword evidence="1" id="KW-0813">Transport</keyword>
<dbReference type="InterPro" id="IPR003439">
    <property type="entry name" value="ABC_transporter-like_ATP-bd"/>
</dbReference>
<evidence type="ECO:0000256" key="3">
    <source>
        <dbReference type="ARBA" id="ARBA00022840"/>
    </source>
</evidence>
<feature type="domain" description="ABC transporter" evidence="4">
    <location>
        <begin position="5"/>
        <end position="236"/>
    </location>
</feature>
<dbReference type="CDD" id="cd03230">
    <property type="entry name" value="ABC_DR_subfamily_A"/>
    <property type="match status" value="1"/>
</dbReference>
<accession>A0A318ESV2</accession>
<evidence type="ECO:0000313" key="6">
    <source>
        <dbReference type="Proteomes" id="UP000247523"/>
    </source>
</evidence>
<dbReference type="Pfam" id="PF00005">
    <property type="entry name" value="ABC_tran"/>
    <property type="match status" value="1"/>
</dbReference>
<dbReference type="InterPro" id="IPR003593">
    <property type="entry name" value="AAA+_ATPase"/>
</dbReference>
<dbReference type="InterPro" id="IPR027417">
    <property type="entry name" value="P-loop_NTPase"/>
</dbReference>
<evidence type="ECO:0000256" key="1">
    <source>
        <dbReference type="ARBA" id="ARBA00022448"/>
    </source>
</evidence>
<keyword evidence="3 5" id="KW-0067">ATP-binding</keyword>
<dbReference type="InterPro" id="IPR050763">
    <property type="entry name" value="ABC_transporter_ATP-binding"/>
</dbReference>